<dbReference type="Gene3D" id="3.40.1190.20">
    <property type="match status" value="1"/>
</dbReference>
<protein>
    <submittedName>
        <fullName evidence="4">Ribokinase</fullName>
    </submittedName>
</protein>
<dbReference type="AlphaFoldDB" id="A0A4R2H889"/>
<dbReference type="PRINTS" id="PR00990">
    <property type="entry name" value="RIBOKINASE"/>
</dbReference>
<dbReference type="Pfam" id="PF00294">
    <property type="entry name" value="PfkB"/>
    <property type="match status" value="1"/>
</dbReference>
<evidence type="ECO:0000256" key="1">
    <source>
        <dbReference type="ARBA" id="ARBA00022679"/>
    </source>
</evidence>
<evidence type="ECO:0000313" key="4">
    <source>
        <dbReference type="EMBL" id="TCO23219.1"/>
    </source>
</evidence>
<reference evidence="4 5" key="1">
    <citation type="journal article" date="2015" name="Stand. Genomic Sci.">
        <title>Genomic Encyclopedia of Bacterial and Archaeal Type Strains, Phase III: the genomes of soil and plant-associated and newly described type strains.</title>
        <authorList>
            <person name="Whitman W.B."/>
            <person name="Woyke T."/>
            <person name="Klenk H.P."/>
            <person name="Zhou Y."/>
            <person name="Lilburn T.G."/>
            <person name="Beck B.J."/>
            <person name="De Vos P."/>
            <person name="Vandamme P."/>
            <person name="Eisen J.A."/>
            <person name="Garrity G."/>
            <person name="Hugenholtz P."/>
            <person name="Kyrpides N.C."/>
        </authorList>
    </citation>
    <scope>NUCLEOTIDE SEQUENCE [LARGE SCALE GENOMIC DNA]</scope>
    <source>
        <strain evidence="4 5">VKM Ac-2572</strain>
    </source>
</reference>
<dbReference type="InterPro" id="IPR002139">
    <property type="entry name" value="Ribo/fructo_kinase"/>
</dbReference>
<evidence type="ECO:0000313" key="5">
    <source>
        <dbReference type="Proteomes" id="UP000294508"/>
    </source>
</evidence>
<keyword evidence="2 4" id="KW-0418">Kinase</keyword>
<comment type="caution">
    <text evidence="4">The sequence shown here is derived from an EMBL/GenBank/DDBJ whole genome shotgun (WGS) entry which is preliminary data.</text>
</comment>
<dbReference type="InterPro" id="IPR029056">
    <property type="entry name" value="Ribokinase-like"/>
</dbReference>
<dbReference type="RefSeq" id="WP_158441247.1">
    <property type="nucleotide sequence ID" value="NZ_SLWN01000009.1"/>
</dbReference>
<dbReference type="InterPro" id="IPR011611">
    <property type="entry name" value="PfkB_dom"/>
</dbReference>
<evidence type="ECO:0000256" key="2">
    <source>
        <dbReference type="ARBA" id="ARBA00022777"/>
    </source>
</evidence>
<gene>
    <name evidence="4" type="ORF">EV652_10942</name>
</gene>
<dbReference type="GO" id="GO:0006796">
    <property type="term" value="P:phosphate-containing compound metabolic process"/>
    <property type="evidence" value="ECO:0007669"/>
    <property type="project" value="UniProtKB-ARBA"/>
</dbReference>
<dbReference type="EMBL" id="SLWN01000009">
    <property type="protein sequence ID" value="TCO23219.1"/>
    <property type="molecule type" value="Genomic_DNA"/>
</dbReference>
<proteinExistence type="predicted"/>
<dbReference type="PANTHER" id="PTHR10584">
    <property type="entry name" value="SUGAR KINASE"/>
    <property type="match status" value="1"/>
</dbReference>
<dbReference type="SUPFAM" id="SSF53613">
    <property type="entry name" value="Ribokinase-like"/>
    <property type="match status" value="1"/>
</dbReference>
<dbReference type="GO" id="GO:0005829">
    <property type="term" value="C:cytosol"/>
    <property type="evidence" value="ECO:0007669"/>
    <property type="project" value="TreeGrafter"/>
</dbReference>
<keyword evidence="5" id="KW-1185">Reference proteome</keyword>
<keyword evidence="1" id="KW-0808">Transferase</keyword>
<dbReference type="PANTHER" id="PTHR10584:SF166">
    <property type="entry name" value="RIBOKINASE"/>
    <property type="match status" value="1"/>
</dbReference>
<name>A0A4R2H889_9ACTN</name>
<dbReference type="GO" id="GO:0016301">
    <property type="term" value="F:kinase activity"/>
    <property type="evidence" value="ECO:0007669"/>
    <property type="project" value="UniProtKB-KW"/>
</dbReference>
<dbReference type="Proteomes" id="UP000294508">
    <property type="component" value="Unassembled WGS sequence"/>
</dbReference>
<sequence>MSFRFLRKGAGLTPARIDMQAEAEPLLRLPAVRSHALARSDPPTAVIQVITECVQLLPHMTDRLVADTVLGLRMYAAVYESQEGITQQMIRRLQDDAVTTRRRALLLHWATLHRALGADPAYQKPSERKLRGTIETRVFHDLIRLLLNRSRDTRSRPPLGASPSVGRVVVIGGVAIDHIWHVEQIPEAETSTLAEGYVRAPGGKGVSQAVAAARMGLDVSLVAAITNDNDSYEILDHLEQEGVDTSRMQRIPDLTTPQTCINEKPRGDSNAAVWRSNVQLDLNHLAKHADAMSSCDVLMVTFEIPKPVLYETLQLVGKPGKQSPIAIVTPGQPYSDGYLPIDNLGQIDYLVAHWWELQKFANSAGMGRDPEKFSKDLVGRGLKSLCLLEGRDSTIYTGTAVRQISAALTGHLKESSIARDVFCAALAFCAVGERYTRGAAPAVSTARGDSAIRWASAAMGAFAKDYRDRESLIPTTPKVPRVERELRELSERNMS</sequence>
<evidence type="ECO:0000259" key="3">
    <source>
        <dbReference type="Pfam" id="PF00294"/>
    </source>
</evidence>
<feature type="domain" description="Carbohydrate kinase PfkB" evidence="3">
    <location>
        <begin position="167"/>
        <end position="323"/>
    </location>
</feature>
<dbReference type="OrthoDB" id="4554146at2"/>
<organism evidence="4 5">
    <name type="scientific">Kribbella steppae</name>
    <dbReference type="NCBI Taxonomy" id="2512223"/>
    <lineage>
        <taxon>Bacteria</taxon>
        <taxon>Bacillati</taxon>
        <taxon>Actinomycetota</taxon>
        <taxon>Actinomycetes</taxon>
        <taxon>Propionibacteriales</taxon>
        <taxon>Kribbellaceae</taxon>
        <taxon>Kribbella</taxon>
    </lineage>
</organism>
<accession>A0A4R2H889</accession>